<dbReference type="Proteomes" id="UP000735302">
    <property type="component" value="Unassembled WGS sequence"/>
</dbReference>
<dbReference type="SUPFAM" id="SSF55486">
    <property type="entry name" value="Metalloproteases ('zincins'), catalytic domain"/>
    <property type="match status" value="1"/>
</dbReference>
<accession>A0AAV4DZ90</accession>
<dbReference type="PANTHER" id="PTHR33794">
    <property type="entry name" value="BACILLOLYSIN"/>
    <property type="match status" value="1"/>
</dbReference>
<name>A0AAV4DZ90_9GAST</name>
<dbReference type="InterPro" id="IPR023612">
    <property type="entry name" value="Peptidase_M4"/>
</dbReference>
<dbReference type="EMBL" id="BLXT01008497">
    <property type="protein sequence ID" value="GFO49667.1"/>
    <property type="molecule type" value="Genomic_DNA"/>
</dbReference>
<dbReference type="PRINTS" id="PR00730">
    <property type="entry name" value="THERMOLYSIN"/>
</dbReference>
<dbReference type="PANTHER" id="PTHR33794:SF1">
    <property type="entry name" value="BACILLOLYSIN"/>
    <property type="match status" value="1"/>
</dbReference>
<dbReference type="GO" id="GO:0006508">
    <property type="term" value="P:proteolysis"/>
    <property type="evidence" value="ECO:0007669"/>
    <property type="project" value="InterPro"/>
</dbReference>
<dbReference type="InterPro" id="IPR013856">
    <property type="entry name" value="Peptidase_M4_domain"/>
</dbReference>
<dbReference type="Gene3D" id="3.10.170.10">
    <property type="match status" value="1"/>
</dbReference>
<dbReference type="Pfam" id="PF01447">
    <property type="entry name" value="Peptidase_M4"/>
    <property type="match status" value="1"/>
</dbReference>
<dbReference type="InterPro" id="IPR050728">
    <property type="entry name" value="Zinc_Metalloprotease_M4"/>
</dbReference>
<comment type="caution">
    <text evidence="2">The sequence shown here is derived from an EMBL/GenBank/DDBJ whole genome shotgun (WGS) entry which is preliminary data.</text>
</comment>
<reference evidence="2 3" key="1">
    <citation type="journal article" date="2021" name="Elife">
        <title>Chloroplast acquisition without the gene transfer in kleptoplastic sea slugs, Plakobranchus ocellatus.</title>
        <authorList>
            <person name="Maeda T."/>
            <person name="Takahashi S."/>
            <person name="Yoshida T."/>
            <person name="Shimamura S."/>
            <person name="Takaki Y."/>
            <person name="Nagai Y."/>
            <person name="Toyoda A."/>
            <person name="Suzuki Y."/>
            <person name="Arimoto A."/>
            <person name="Ishii H."/>
            <person name="Satoh N."/>
            <person name="Nishiyama T."/>
            <person name="Hasebe M."/>
            <person name="Maruyama T."/>
            <person name="Minagawa J."/>
            <person name="Obokata J."/>
            <person name="Shigenobu S."/>
        </authorList>
    </citation>
    <scope>NUCLEOTIDE SEQUENCE [LARGE SCALE GENOMIC DNA]</scope>
</reference>
<sequence>MRLHTLSFIGSCSPYAYGLGGNPKTGRREYGSSGLCLPVPNPVFGRCRMESDYCKVVDNQRSTDSNRQTVISFTCNNGYSDGRNGAYGVASDAFFYGHLTGRFHQEKYNFRALSWTPRMVVHYGSCYDNAFWDGRDMYFGDGCSTFYPLVSQDVIAHELAHGITSTNSNLVYR</sequence>
<proteinExistence type="predicted"/>
<feature type="domain" description="Peptidase M4" evidence="1">
    <location>
        <begin position="45"/>
        <end position="165"/>
    </location>
</feature>
<dbReference type="AlphaFoldDB" id="A0AAV4DZ90"/>
<evidence type="ECO:0000313" key="2">
    <source>
        <dbReference type="EMBL" id="GFO49667.1"/>
    </source>
</evidence>
<evidence type="ECO:0000313" key="3">
    <source>
        <dbReference type="Proteomes" id="UP000735302"/>
    </source>
</evidence>
<organism evidence="2 3">
    <name type="scientific">Plakobranchus ocellatus</name>
    <dbReference type="NCBI Taxonomy" id="259542"/>
    <lineage>
        <taxon>Eukaryota</taxon>
        <taxon>Metazoa</taxon>
        <taxon>Spiralia</taxon>
        <taxon>Lophotrochozoa</taxon>
        <taxon>Mollusca</taxon>
        <taxon>Gastropoda</taxon>
        <taxon>Heterobranchia</taxon>
        <taxon>Euthyneura</taxon>
        <taxon>Panpulmonata</taxon>
        <taxon>Sacoglossa</taxon>
        <taxon>Placobranchoidea</taxon>
        <taxon>Plakobranchidae</taxon>
        <taxon>Plakobranchus</taxon>
    </lineage>
</organism>
<dbReference type="GO" id="GO:0004222">
    <property type="term" value="F:metalloendopeptidase activity"/>
    <property type="evidence" value="ECO:0007669"/>
    <property type="project" value="InterPro"/>
</dbReference>
<gene>
    <name evidence="2" type="ORF">PoB_007617200</name>
</gene>
<protein>
    <submittedName>
        <fullName evidence="2">Hemagglutinin/protease</fullName>
    </submittedName>
</protein>
<keyword evidence="3" id="KW-1185">Reference proteome</keyword>
<evidence type="ECO:0000259" key="1">
    <source>
        <dbReference type="Pfam" id="PF01447"/>
    </source>
</evidence>